<gene>
    <name evidence="2" type="ORF">SALWKB29_1100</name>
</gene>
<accession>A0A836MRT2</accession>
<keyword evidence="1" id="KW-1133">Transmembrane helix</keyword>
<keyword evidence="3" id="KW-1185">Reference proteome</keyword>
<sequence>MVKVTGNTISFAMTILVAMQIKIKNRLDKRMDFILFYNIQ</sequence>
<protein>
    <submittedName>
        <fullName evidence="2">Uncharacterized protein</fullName>
    </submittedName>
</protein>
<evidence type="ECO:0000313" key="3">
    <source>
        <dbReference type="Proteomes" id="UP000027170"/>
    </source>
</evidence>
<dbReference type="AlphaFoldDB" id="A0A836MRT2"/>
<dbReference type="Proteomes" id="UP000027170">
    <property type="component" value="Unassembled WGS sequence"/>
</dbReference>
<comment type="caution">
    <text evidence="2">The sequence shown here is derived from an EMBL/GenBank/DDBJ whole genome shotgun (WGS) entry which is preliminary data.</text>
</comment>
<evidence type="ECO:0000313" key="2">
    <source>
        <dbReference type="EMBL" id="KDN15028.1"/>
    </source>
</evidence>
<proteinExistence type="predicted"/>
<reference evidence="2 3" key="1">
    <citation type="submission" date="2014-03" db="EMBL/GenBank/DDBJ databases">
        <title>The genomes of two eusocial bee gut symbionts.</title>
        <authorList>
            <person name="Kwong W.K."/>
            <person name="Engel P."/>
            <person name="Koch H."/>
            <person name="Moran N.A."/>
        </authorList>
    </citation>
    <scope>NUCLEOTIDE SEQUENCE [LARGE SCALE GENOMIC DNA]</scope>
    <source>
        <strain evidence="3">wkB29</strain>
    </source>
</reference>
<evidence type="ECO:0000256" key="1">
    <source>
        <dbReference type="SAM" id="Phobius"/>
    </source>
</evidence>
<organism evidence="2 3">
    <name type="scientific">Snodgrassella communis</name>
    <dbReference type="NCBI Taxonomy" id="2946699"/>
    <lineage>
        <taxon>Bacteria</taxon>
        <taxon>Pseudomonadati</taxon>
        <taxon>Pseudomonadota</taxon>
        <taxon>Betaproteobacteria</taxon>
        <taxon>Neisseriales</taxon>
        <taxon>Neisseriaceae</taxon>
        <taxon>Snodgrassella</taxon>
    </lineage>
</organism>
<keyword evidence="1" id="KW-0812">Transmembrane</keyword>
<feature type="transmembrane region" description="Helical" evidence="1">
    <location>
        <begin position="6"/>
        <end position="23"/>
    </location>
</feature>
<dbReference type="EMBL" id="JFZV01000004">
    <property type="protein sequence ID" value="KDN15028.1"/>
    <property type="molecule type" value="Genomic_DNA"/>
</dbReference>
<name>A0A836MRT2_9NEIS</name>
<keyword evidence="1" id="KW-0472">Membrane</keyword>